<accession>A0A382YCY9</accession>
<evidence type="ECO:0000313" key="1">
    <source>
        <dbReference type="EMBL" id="SVD81143.1"/>
    </source>
</evidence>
<name>A0A382YCY9_9ZZZZ</name>
<gene>
    <name evidence="1" type="ORF">METZ01_LOCUS433997</name>
</gene>
<sequence length="243" mass="27138">LLIVRCVFADSPDKNNGSECFDDDSIIYPFNCTQAIAEFGCDKDIGIINIGLEACPKSCDLCDEFIKNNTPSDIESRIKDILNTGWWFTSSFGIKSEKNPESIINPSMILSPGKHSEYYINISLLSLGTSFGAKYYYNNKSKHSPFLSISKYNAIKTYLDGTPKFKKFKGLNISTGYSIPMSKSEVNHFFLNIGISFTNATKVTNDWGQPAHIKYGSDNDDESIGVYNSAYIPFINVELKKSI</sequence>
<protein>
    <submittedName>
        <fullName evidence="1">Uncharacterized protein</fullName>
    </submittedName>
</protein>
<feature type="non-terminal residue" evidence="1">
    <location>
        <position position="1"/>
    </location>
</feature>
<organism evidence="1">
    <name type="scientific">marine metagenome</name>
    <dbReference type="NCBI Taxonomy" id="408172"/>
    <lineage>
        <taxon>unclassified sequences</taxon>
        <taxon>metagenomes</taxon>
        <taxon>ecological metagenomes</taxon>
    </lineage>
</organism>
<dbReference type="EMBL" id="UINC01174823">
    <property type="protein sequence ID" value="SVD81143.1"/>
    <property type="molecule type" value="Genomic_DNA"/>
</dbReference>
<proteinExistence type="predicted"/>
<reference evidence="1" key="1">
    <citation type="submission" date="2018-05" db="EMBL/GenBank/DDBJ databases">
        <authorList>
            <person name="Lanie J.A."/>
            <person name="Ng W.-L."/>
            <person name="Kazmierczak K.M."/>
            <person name="Andrzejewski T.M."/>
            <person name="Davidsen T.M."/>
            <person name="Wayne K.J."/>
            <person name="Tettelin H."/>
            <person name="Glass J.I."/>
            <person name="Rusch D."/>
            <person name="Podicherti R."/>
            <person name="Tsui H.-C.T."/>
            <person name="Winkler M.E."/>
        </authorList>
    </citation>
    <scope>NUCLEOTIDE SEQUENCE</scope>
</reference>
<dbReference type="AlphaFoldDB" id="A0A382YCY9"/>